<proteinExistence type="predicted"/>
<dbReference type="Proteomes" id="UP000062317">
    <property type="component" value="Unassembled WGS sequence"/>
</dbReference>
<dbReference type="EMBL" id="LPEQ01000113">
    <property type="protein sequence ID" value="KVV40832.1"/>
    <property type="molecule type" value="Genomic_DNA"/>
</dbReference>
<comment type="caution">
    <text evidence="1">The sequence shown here is derived from an EMBL/GenBank/DDBJ whole genome shotgun (WGS) entry which is preliminary data.</text>
</comment>
<name>A0A105V3S1_9BURK</name>
<gene>
    <name evidence="1" type="ORF">WT27_12960</name>
</gene>
<organism evidence="1 2">
    <name type="scientific">Burkholderia territorii</name>
    <dbReference type="NCBI Taxonomy" id="1503055"/>
    <lineage>
        <taxon>Bacteria</taxon>
        <taxon>Pseudomonadati</taxon>
        <taxon>Pseudomonadota</taxon>
        <taxon>Betaproteobacteria</taxon>
        <taxon>Burkholderiales</taxon>
        <taxon>Burkholderiaceae</taxon>
        <taxon>Burkholderia</taxon>
        <taxon>Burkholderia cepacia complex</taxon>
    </lineage>
</organism>
<evidence type="ECO:0000313" key="2">
    <source>
        <dbReference type="Proteomes" id="UP000062317"/>
    </source>
</evidence>
<dbReference type="AlphaFoldDB" id="A0A105V3S1"/>
<evidence type="ECO:0000313" key="1">
    <source>
        <dbReference type="EMBL" id="KVV40832.1"/>
    </source>
</evidence>
<accession>A0A105V3S1</accession>
<sequence>MNASLLTFTSPVGRLLEERPMKHQPKTFMVADANRSRTLVARQLATFAHYLEGIQFRFVVTQLPNDQVRLTHRATGTALTTVERITLSACRGDHKNAGIHALKELIERVGEARIASVLREAEAGVPAGNTPAAG</sequence>
<protein>
    <submittedName>
        <fullName evidence="1">Uncharacterized protein</fullName>
    </submittedName>
</protein>
<keyword evidence="2" id="KW-1185">Reference proteome</keyword>
<reference evidence="1 2" key="1">
    <citation type="submission" date="2015-11" db="EMBL/GenBank/DDBJ databases">
        <title>Expanding the genomic diversity of Burkholderia species for the development of highly accurate diagnostics.</title>
        <authorList>
            <person name="Sahl J."/>
            <person name="Keim P."/>
            <person name="Wagner D."/>
        </authorList>
    </citation>
    <scope>NUCLEOTIDE SEQUENCE [LARGE SCALE GENOMIC DNA]</scope>
    <source>
        <strain evidence="1 2">MSMB1301WGS</strain>
    </source>
</reference>